<dbReference type="Proteomes" id="UP000324222">
    <property type="component" value="Unassembled WGS sequence"/>
</dbReference>
<evidence type="ECO:0000313" key="2">
    <source>
        <dbReference type="Proteomes" id="UP000324222"/>
    </source>
</evidence>
<comment type="caution">
    <text evidence="1">The sequence shown here is derived from an EMBL/GenBank/DDBJ whole genome shotgun (WGS) entry which is preliminary data.</text>
</comment>
<protein>
    <submittedName>
        <fullName evidence="1">Uncharacterized protein</fullName>
    </submittedName>
</protein>
<proteinExistence type="predicted"/>
<keyword evidence="2" id="KW-1185">Reference proteome</keyword>
<dbReference type="AlphaFoldDB" id="A0A5B7CLV0"/>
<reference evidence="1 2" key="1">
    <citation type="submission" date="2019-05" db="EMBL/GenBank/DDBJ databases">
        <title>Another draft genome of Portunus trituberculatus and its Hox gene families provides insights of decapod evolution.</title>
        <authorList>
            <person name="Jeong J.-H."/>
            <person name="Song I."/>
            <person name="Kim S."/>
            <person name="Choi T."/>
            <person name="Kim D."/>
            <person name="Ryu S."/>
            <person name="Kim W."/>
        </authorList>
    </citation>
    <scope>NUCLEOTIDE SEQUENCE [LARGE SCALE GENOMIC DNA]</scope>
    <source>
        <tissue evidence="1">Muscle</tissue>
    </source>
</reference>
<accession>A0A5B7CLV0</accession>
<dbReference type="EMBL" id="VSRR010000126">
    <property type="protein sequence ID" value="MPC10662.1"/>
    <property type="molecule type" value="Genomic_DNA"/>
</dbReference>
<evidence type="ECO:0000313" key="1">
    <source>
        <dbReference type="EMBL" id="MPC10662.1"/>
    </source>
</evidence>
<sequence>MLKSQHVQASRSRGCQRVGVRVAAALAHTLKTASSHSTTTLGWHSLHVSHLQRLMFRNKTLQP</sequence>
<organism evidence="1 2">
    <name type="scientific">Portunus trituberculatus</name>
    <name type="common">Swimming crab</name>
    <name type="synonym">Neptunus trituberculatus</name>
    <dbReference type="NCBI Taxonomy" id="210409"/>
    <lineage>
        <taxon>Eukaryota</taxon>
        <taxon>Metazoa</taxon>
        <taxon>Ecdysozoa</taxon>
        <taxon>Arthropoda</taxon>
        <taxon>Crustacea</taxon>
        <taxon>Multicrustacea</taxon>
        <taxon>Malacostraca</taxon>
        <taxon>Eumalacostraca</taxon>
        <taxon>Eucarida</taxon>
        <taxon>Decapoda</taxon>
        <taxon>Pleocyemata</taxon>
        <taxon>Brachyura</taxon>
        <taxon>Eubrachyura</taxon>
        <taxon>Portunoidea</taxon>
        <taxon>Portunidae</taxon>
        <taxon>Portuninae</taxon>
        <taxon>Portunus</taxon>
    </lineage>
</organism>
<gene>
    <name evidence="1" type="ORF">E2C01_003301</name>
</gene>
<name>A0A5B7CLV0_PORTR</name>